<name>A0ABP8XYF1_9ACTN</name>
<dbReference type="EMBL" id="BAABKM010000004">
    <property type="protein sequence ID" value="GAA4716822.1"/>
    <property type="molecule type" value="Genomic_DNA"/>
</dbReference>
<feature type="transmembrane region" description="Helical" evidence="5">
    <location>
        <begin position="42"/>
        <end position="69"/>
    </location>
</feature>
<organism evidence="7 8">
    <name type="scientific">Nocardioides conyzicola</name>
    <dbReference type="NCBI Taxonomy" id="1651781"/>
    <lineage>
        <taxon>Bacteria</taxon>
        <taxon>Bacillati</taxon>
        <taxon>Actinomycetota</taxon>
        <taxon>Actinomycetes</taxon>
        <taxon>Propionibacteriales</taxon>
        <taxon>Nocardioidaceae</taxon>
        <taxon>Nocardioides</taxon>
    </lineage>
</organism>
<evidence type="ECO:0000256" key="5">
    <source>
        <dbReference type="SAM" id="Phobius"/>
    </source>
</evidence>
<evidence type="ECO:0000313" key="7">
    <source>
        <dbReference type="EMBL" id="GAA4716822.1"/>
    </source>
</evidence>
<dbReference type="Proteomes" id="UP001499974">
    <property type="component" value="Unassembled WGS sequence"/>
</dbReference>
<keyword evidence="3 5" id="KW-1133">Transmembrane helix</keyword>
<dbReference type="SUPFAM" id="SSF141322">
    <property type="entry name" value="NfeD domain-like"/>
    <property type="match status" value="1"/>
</dbReference>
<evidence type="ECO:0000259" key="6">
    <source>
        <dbReference type="Pfam" id="PF01957"/>
    </source>
</evidence>
<dbReference type="PANTHER" id="PTHR33507:SF3">
    <property type="entry name" value="INNER MEMBRANE PROTEIN YBBJ"/>
    <property type="match status" value="1"/>
</dbReference>
<gene>
    <name evidence="7" type="ORF">GCM10023349_40810</name>
</gene>
<dbReference type="InterPro" id="IPR002810">
    <property type="entry name" value="NfeD-like_C"/>
</dbReference>
<comment type="subcellular location">
    <subcellularLocation>
        <location evidence="1">Membrane</location>
        <topology evidence="1">Multi-pass membrane protein</topology>
    </subcellularLocation>
</comment>
<dbReference type="PANTHER" id="PTHR33507">
    <property type="entry name" value="INNER MEMBRANE PROTEIN YBBJ"/>
    <property type="match status" value="1"/>
</dbReference>
<dbReference type="Gene3D" id="2.40.50.140">
    <property type="entry name" value="Nucleic acid-binding proteins"/>
    <property type="match status" value="1"/>
</dbReference>
<evidence type="ECO:0000256" key="2">
    <source>
        <dbReference type="ARBA" id="ARBA00022692"/>
    </source>
</evidence>
<sequence>MDWLSEHAWAVWLGIAALLGIAELMSLDLVLVMLAVGAGGGAITAALGGPVALQIIVAAVTAIAMLALVRPSLVARLHQGPDLVLGTNKLLGQRATVTQRMTGLAVGQIKLAGETWSASPYDEHVSIEVGETVEVFEIRGATAYVHPIPELDSP</sequence>
<dbReference type="InterPro" id="IPR052165">
    <property type="entry name" value="Membrane_assoc_protease"/>
</dbReference>
<dbReference type="InterPro" id="IPR012340">
    <property type="entry name" value="NA-bd_OB-fold"/>
</dbReference>
<proteinExistence type="predicted"/>
<feature type="transmembrane region" description="Helical" evidence="5">
    <location>
        <begin position="12"/>
        <end position="36"/>
    </location>
</feature>
<accession>A0ABP8XYF1</accession>
<dbReference type="RefSeq" id="WP_345523459.1">
    <property type="nucleotide sequence ID" value="NZ_BAABKM010000004.1"/>
</dbReference>
<keyword evidence="4 5" id="KW-0472">Membrane</keyword>
<evidence type="ECO:0000256" key="4">
    <source>
        <dbReference type="ARBA" id="ARBA00023136"/>
    </source>
</evidence>
<comment type="caution">
    <text evidence="7">The sequence shown here is derived from an EMBL/GenBank/DDBJ whole genome shotgun (WGS) entry which is preliminary data.</text>
</comment>
<protein>
    <recommendedName>
        <fullName evidence="6">NfeD-like C-terminal domain-containing protein</fullName>
    </recommendedName>
</protein>
<reference evidence="8" key="1">
    <citation type="journal article" date="2019" name="Int. J. Syst. Evol. Microbiol.">
        <title>The Global Catalogue of Microorganisms (GCM) 10K type strain sequencing project: providing services to taxonomists for standard genome sequencing and annotation.</title>
        <authorList>
            <consortium name="The Broad Institute Genomics Platform"/>
            <consortium name="The Broad Institute Genome Sequencing Center for Infectious Disease"/>
            <person name="Wu L."/>
            <person name="Ma J."/>
        </authorList>
    </citation>
    <scope>NUCLEOTIDE SEQUENCE [LARGE SCALE GENOMIC DNA]</scope>
    <source>
        <strain evidence="8">JCM 18531</strain>
    </source>
</reference>
<feature type="domain" description="NfeD-like C-terminal" evidence="6">
    <location>
        <begin position="88"/>
        <end position="147"/>
    </location>
</feature>
<keyword evidence="2 5" id="KW-0812">Transmembrane</keyword>
<evidence type="ECO:0000313" key="8">
    <source>
        <dbReference type="Proteomes" id="UP001499974"/>
    </source>
</evidence>
<dbReference type="Pfam" id="PF01957">
    <property type="entry name" value="NfeD"/>
    <property type="match status" value="1"/>
</dbReference>
<keyword evidence="8" id="KW-1185">Reference proteome</keyword>
<evidence type="ECO:0000256" key="3">
    <source>
        <dbReference type="ARBA" id="ARBA00022989"/>
    </source>
</evidence>
<evidence type="ECO:0000256" key="1">
    <source>
        <dbReference type="ARBA" id="ARBA00004141"/>
    </source>
</evidence>